<organism evidence="3 4">
    <name type="scientific">Marmota monax</name>
    <name type="common">Woodchuck</name>
    <dbReference type="NCBI Taxonomy" id="9995"/>
    <lineage>
        <taxon>Eukaryota</taxon>
        <taxon>Metazoa</taxon>
        <taxon>Chordata</taxon>
        <taxon>Craniata</taxon>
        <taxon>Vertebrata</taxon>
        <taxon>Euteleostomi</taxon>
        <taxon>Mammalia</taxon>
        <taxon>Eutheria</taxon>
        <taxon>Euarchontoglires</taxon>
        <taxon>Glires</taxon>
        <taxon>Rodentia</taxon>
        <taxon>Sciuromorpha</taxon>
        <taxon>Sciuridae</taxon>
        <taxon>Xerinae</taxon>
        <taxon>Marmotini</taxon>
        <taxon>Marmota</taxon>
    </lineage>
</organism>
<evidence type="ECO:0000256" key="1">
    <source>
        <dbReference type="ARBA" id="ARBA00004651"/>
    </source>
</evidence>
<dbReference type="PRINTS" id="PR01079">
    <property type="entry name" value="GABAARALPHA"/>
</dbReference>
<evidence type="ECO:0000256" key="2">
    <source>
        <dbReference type="ARBA" id="ARBA00023157"/>
    </source>
</evidence>
<gene>
    <name evidence="3" type="ORF">MONAX_5E041038</name>
</gene>
<dbReference type="GO" id="GO:0005886">
    <property type="term" value="C:plasma membrane"/>
    <property type="evidence" value="ECO:0007669"/>
    <property type="project" value="UniProtKB-SubCell"/>
</dbReference>
<reference evidence="3" key="1">
    <citation type="submission" date="2019-04" db="EMBL/GenBank/DDBJ databases">
        <authorList>
            <person name="Alioto T."/>
            <person name="Alioto T."/>
        </authorList>
    </citation>
    <scope>NUCLEOTIDE SEQUENCE [LARGE SCALE GENOMIC DNA]</scope>
</reference>
<sequence length="150" mass="16188">MVSYIDAYPNSEVVYVWTNGSTKSVVVAEDGSRLNQYHLMGQTVGTENISTSTGAPQEGGRGPCTSCPGQQHYPWQHSCHECWLKKGLLDGPLPAATHTHRGTSCSIQGIKEHHTAHYTCHQQTTPLMGDTLPRVWVSGASKPALSLSTG</sequence>
<accession>A0A5E4CHX3</accession>
<keyword evidence="2" id="KW-1015">Disulfide bond</keyword>
<dbReference type="GO" id="GO:0005216">
    <property type="term" value="F:monoatomic ion channel activity"/>
    <property type="evidence" value="ECO:0007669"/>
    <property type="project" value="InterPro"/>
</dbReference>
<dbReference type="AlphaFoldDB" id="A0A5E4CHX3"/>
<dbReference type="GO" id="GO:0004890">
    <property type="term" value="F:GABA-A receptor activity"/>
    <property type="evidence" value="ECO:0007669"/>
    <property type="project" value="InterPro"/>
</dbReference>
<proteinExistence type="predicted"/>
<name>A0A5E4CHX3_MARMO</name>
<keyword evidence="4" id="KW-1185">Reference proteome</keyword>
<dbReference type="EMBL" id="CABDUW010001431">
    <property type="protein sequence ID" value="VTJ81477.1"/>
    <property type="molecule type" value="Genomic_DNA"/>
</dbReference>
<comment type="caution">
    <text evidence="3">The sequence shown here is derived from an EMBL/GenBank/DDBJ whole genome shotgun (WGS) entry which is preliminary data.</text>
</comment>
<evidence type="ECO:0000313" key="3">
    <source>
        <dbReference type="EMBL" id="VTJ81477.1"/>
    </source>
</evidence>
<evidence type="ECO:0000313" key="4">
    <source>
        <dbReference type="Proteomes" id="UP000335636"/>
    </source>
</evidence>
<protein>
    <submittedName>
        <fullName evidence="3">Uncharacterized protein</fullName>
    </submittedName>
</protein>
<dbReference type="Proteomes" id="UP000335636">
    <property type="component" value="Unassembled WGS sequence"/>
</dbReference>
<dbReference type="InterPro" id="IPR001390">
    <property type="entry name" value="GABAAa_rcpt"/>
</dbReference>
<comment type="subcellular location">
    <subcellularLocation>
        <location evidence="1">Cell membrane</location>
        <topology evidence="1">Multi-pass membrane protein</topology>
    </subcellularLocation>
</comment>